<comment type="caution">
    <text evidence="2">The sequence shown here is derived from an EMBL/GenBank/DDBJ whole genome shotgun (WGS) entry which is preliminary data.</text>
</comment>
<evidence type="ECO:0000313" key="3">
    <source>
        <dbReference type="Proteomes" id="UP000663802"/>
    </source>
</evidence>
<evidence type="ECO:0008006" key="4">
    <source>
        <dbReference type="Google" id="ProtNLM"/>
    </source>
</evidence>
<evidence type="ECO:0000256" key="1">
    <source>
        <dbReference type="SAM" id="Phobius"/>
    </source>
</evidence>
<feature type="transmembrane region" description="Helical" evidence="1">
    <location>
        <begin position="34"/>
        <end position="54"/>
    </location>
</feature>
<reference evidence="2 3" key="1">
    <citation type="journal article" date="2021" name="Int. J. Syst. Evol. Microbiol.">
        <title>Clostridium zeae sp. nov., isolated from corn silage.</title>
        <authorList>
            <person name="Kobayashi H."/>
            <person name="Tanizawa Y."/>
            <person name="Yagura M."/>
            <person name="Sakamoto M."/>
            <person name="Ohkuma M."/>
            <person name="Tohno M."/>
        </authorList>
    </citation>
    <scope>NUCLEOTIDE SEQUENCE [LARGE SCALE GENOMIC DNA]</scope>
    <source>
        <strain evidence="2 3">CSC2</strain>
    </source>
</reference>
<dbReference type="RefSeq" id="WP_206869950.1">
    <property type="nucleotide sequence ID" value="NZ_BMBA01000002.1"/>
</dbReference>
<feature type="transmembrane region" description="Helical" evidence="1">
    <location>
        <begin position="82"/>
        <end position="103"/>
    </location>
</feature>
<name>A0ABQ1EA84_9CLOT</name>
<dbReference type="InterPro" id="IPR035167">
    <property type="entry name" value="DUF5316"/>
</dbReference>
<sequence>MRKAIILSLILICIGVTAGFFQKNWYLTVKICGISGLACISIPGFLNGAFNGFIKGSGISSDRHISHPFLDTKKDNLVRDKITNFLMVIGGPNVIAAIVVYVLTNKK</sequence>
<organism evidence="2 3">
    <name type="scientific">Clostridium zeae</name>
    <dbReference type="NCBI Taxonomy" id="2759022"/>
    <lineage>
        <taxon>Bacteria</taxon>
        <taxon>Bacillati</taxon>
        <taxon>Bacillota</taxon>
        <taxon>Clostridia</taxon>
        <taxon>Eubacteriales</taxon>
        <taxon>Clostridiaceae</taxon>
        <taxon>Clostridium</taxon>
    </lineage>
</organism>
<dbReference type="EMBL" id="BMBA01000002">
    <property type="protein sequence ID" value="GFZ31648.1"/>
    <property type="molecule type" value="Genomic_DNA"/>
</dbReference>
<keyword evidence="3" id="KW-1185">Reference proteome</keyword>
<protein>
    <recommendedName>
        <fullName evidence="4">DUF3899 domain-containing protein</fullName>
    </recommendedName>
</protein>
<gene>
    <name evidence="2" type="ORF">CSC2_21740</name>
</gene>
<keyword evidence="1" id="KW-0472">Membrane</keyword>
<accession>A0ABQ1EA84</accession>
<proteinExistence type="predicted"/>
<keyword evidence="1" id="KW-1133">Transmembrane helix</keyword>
<dbReference type="Proteomes" id="UP000663802">
    <property type="component" value="Unassembled WGS sequence"/>
</dbReference>
<keyword evidence="1" id="KW-0812">Transmembrane</keyword>
<evidence type="ECO:0000313" key="2">
    <source>
        <dbReference type="EMBL" id="GFZ31648.1"/>
    </source>
</evidence>
<dbReference type="Pfam" id="PF17247">
    <property type="entry name" value="DUF5316"/>
    <property type="match status" value="1"/>
</dbReference>